<dbReference type="EMBL" id="LR024226">
    <property type="protein sequence ID" value="SVE93845.1"/>
    <property type="molecule type" value="mRNA"/>
</dbReference>
<dbReference type="GO" id="GO:0002181">
    <property type="term" value="P:cytoplasmic translation"/>
    <property type="evidence" value="ECO:0007669"/>
    <property type="project" value="TreeGrafter"/>
</dbReference>
<feature type="domain" description="C3H1-type" evidence="14">
    <location>
        <begin position="172"/>
        <end position="209"/>
    </location>
</feature>
<feature type="compositionally biased region" description="Basic and acidic residues" evidence="13">
    <location>
        <begin position="57"/>
        <end position="73"/>
    </location>
</feature>
<evidence type="ECO:0000256" key="11">
    <source>
        <dbReference type="ARBA" id="ARBA00023242"/>
    </source>
</evidence>
<keyword evidence="6 12" id="KW-0479">Metal-binding</keyword>
<name>A0A4Y7NNY9_9CRUS</name>
<evidence type="ECO:0000256" key="10">
    <source>
        <dbReference type="ARBA" id="ARBA00023054"/>
    </source>
</evidence>
<accession>A0A4Y7NNY9</accession>
<feature type="compositionally biased region" description="Basic and acidic residues" evidence="13">
    <location>
        <begin position="11"/>
        <end position="27"/>
    </location>
</feature>
<protein>
    <recommendedName>
        <fullName evidence="4">Zinc finger CCCH domain-containing protein 15</fullName>
    </recommendedName>
</protein>
<evidence type="ECO:0000256" key="2">
    <source>
        <dbReference type="ARBA" id="ARBA00004496"/>
    </source>
</evidence>
<evidence type="ECO:0000256" key="5">
    <source>
        <dbReference type="ARBA" id="ARBA00022490"/>
    </source>
</evidence>
<dbReference type="PROSITE" id="PS50103">
    <property type="entry name" value="ZF_C3H1"/>
    <property type="match status" value="2"/>
</dbReference>
<dbReference type="Pfam" id="PF16543">
    <property type="entry name" value="DFRP_C"/>
    <property type="match status" value="1"/>
</dbReference>
<dbReference type="SUPFAM" id="SSF90229">
    <property type="entry name" value="CCCH zinc finger"/>
    <property type="match status" value="1"/>
</dbReference>
<evidence type="ECO:0000256" key="12">
    <source>
        <dbReference type="PROSITE-ProRule" id="PRU00723"/>
    </source>
</evidence>
<gene>
    <name evidence="15" type="primary">EOG090X0C5B</name>
</gene>
<dbReference type="InterPro" id="IPR000571">
    <property type="entry name" value="Znf_CCCH"/>
</dbReference>
<dbReference type="GO" id="GO:0005829">
    <property type="term" value="C:cytosol"/>
    <property type="evidence" value="ECO:0007669"/>
    <property type="project" value="TreeGrafter"/>
</dbReference>
<dbReference type="GO" id="GO:0005634">
    <property type="term" value="C:nucleus"/>
    <property type="evidence" value="ECO:0007669"/>
    <property type="project" value="UniProtKB-SubCell"/>
</dbReference>
<dbReference type="Gene3D" id="6.20.400.10">
    <property type="match status" value="1"/>
</dbReference>
<dbReference type="SMART" id="SM00356">
    <property type="entry name" value="ZnF_C3H1"/>
    <property type="match status" value="2"/>
</dbReference>
<dbReference type="FunFam" id="4.10.1000.10:FF:000050">
    <property type="entry name" value="AGAP008634-PA"/>
    <property type="match status" value="1"/>
</dbReference>
<proteinExistence type="evidence at transcript level"/>
<keyword evidence="9 12" id="KW-0862">Zinc</keyword>
<keyword evidence="7" id="KW-0677">Repeat</keyword>
<evidence type="ECO:0000256" key="9">
    <source>
        <dbReference type="ARBA" id="ARBA00022833"/>
    </source>
</evidence>
<evidence type="ECO:0000313" key="15">
    <source>
        <dbReference type="EMBL" id="SVE93845.1"/>
    </source>
</evidence>
<feature type="zinc finger region" description="C3H1-type" evidence="12">
    <location>
        <begin position="172"/>
        <end position="209"/>
    </location>
</feature>
<keyword evidence="8 12" id="KW-0863">Zinc-finger</keyword>
<keyword evidence="10" id="KW-0175">Coiled coil</keyword>
<evidence type="ECO:0000256" key="13">
    <source>
        <dbReference type="SAM" id="MobiDB-lite"/>
    </source>
</evidence>
<feature type="region of interest" description="Disordered" evidence="13">
    <location>
        <begin position="1"/>
        <end position="31"/>
    </location>
</feature>
<dbReference type="Pfam" id="PF00642">
    <property type="entry name" value="zf-CCCH"/>
    <property type="match status" value="1"/>
</dbReference>
<dbReference type="Gene3D" id="4.10.1000.10">
    <property type="entry name" value="Zinc finger, CCCH-type"/>
    <property type="match status" value="1"/>
</dbReference>
<dbReference type="PANTHER" id="PTHR12681:SF0">
    <property type="entry name" value="ZINC FINGER CCCH DOMAIN-CONTAINING PROTEIN 15"/>
    <property type="match status" value="1"/>
</dbReference>
<dbReference type="InterPro" id="IPR032378">
    <property type="entry name" value="ZC3H15/TMA46_C"/>
</dbReference>
<sequence length="404" mass="45748">MGPKTNSGASKKVEQKKKERIIEDKTFGLKNKKGSKNQKFIAQVQQQVKSGGSAAAKKLEEQKRLEKERKEAELKKQKEMADLFKPVQPVQKVEKGADPKSILCAFFKQGTCGKGDRCKFSHDLEIERKAEKRSLYCDVRDDQAEGTSEDWDEEKLKEVVEKKHAEADKKKTKTDIICKHFLDAVEKNKYGWFWECPSGETCIYRHALPPGFILKKVDKKKEEKKDEISLEDLIEKERAALGAGTKVTLETFLAWKKRKLREREDTASKENTRKKAEFKAGRSVGISGREMFTFNPDLARDDDFEEGDEAFDTANLPQEDEGEDGTVYRELDLNELACAATTVEGSCTVAPSSREYQVDHESKNGTTETLEEAAGGVPIDENLFADEDDLDDLEDELEDLDVND</sequence>
<feature type="region of interest" description="Disordered" evidence="13">
    <location>
        <begin position="352"/>
        <end position="388"/>
    </location>
</feature>
<evidence type="ECO:0000256" key="4">
    <source>
        <dbReference type="ARBA" id="ARBA00015073"/>
    </source>
</evidence>
<dbReference type="InterPro" id="IPR036855">
    <property type="entry name" value="Znf_CCCH_sf"/>
</dbReference>
<reference evidence="15" key="1">
    <citation type="submission" date="2018-08" db="EMBL/GenBank/DDBJ databases">
        <authorList>
            <person name="Cornetti L."/>
        </authorList>
    </citation>
    <scope>NUCLEOTIDE SEQUENCE</scope>
    <source>
        <strain evidence="15">BE-ASS</strain>
    </source>
</reference>
<dbReference type="PANTHER" id="PTHR12681">
    <property type="entry name" value="ZINC FINGER-CONTAINING PROTEIN P48ZNF"/>
    <property type="match status" value="1"/>
</dbReference>
<organism evidence="15">
    <name type="scientific">Scapholeberis mucronata</name>
    <dbReference type="NCBI Taxonomy" id="202097"/>
    <lineage>
        <taxon>Eukaryota</taxon>
        <taxon>Metazoa</taxon>
        <taxon>Ecdysozoa</taxon>
        <taxon>Arthropoda</taxon>
        <taxon>Crustacea</taxon>
        <taxon>Branchiopoda</taxon>
        <taxon>Diplostraca</taxon>
        <taxon>Cladocera</taxon>
        <taxon>Anomopoda</taxon>
        <taxon>Daphniidae</taxon>
        <taxon>Scapholeberis</taxon>
    </lineage>
</organism>
<keyword evidence="5" id="KW-0963">Cytoplasm</keyword>
<evidence type="ECO:0000256" key="6">
    <source>
        <dbReference type="ARBA" id="ARBA00022723"/>
    </source>
</evidence>
<dbReference type="GO" id="GO:0008270">
    <property type="term" value="F:zinc ion binding"/>
    <property type="evidence" value="ECO:0007669"/>
    <property type="project" value="UniProtKB-KW"/>
</dbReference>
<comment type="similarity">
    <text evidence="3">Belongs to the ZC3H15/TMA46 family.</text>
</comment>
<evidence type="ECO:0000256" key="8">
    <source>
        <dbReference type="ARBA" id="ARBA00022771"/>
    </source>
</evidence>
<evidence type="ECO:0000259" key="14">
    <source>
        <dbReference type="PROSITE" id="PS50103"/>
    </source>
</evidence>
<evidence type="ECO:0000256" key="7">
    <source>
        <dbReference type="ARBA" id="ARBA00022737"/>
    </source>
</evidence>
<evidence type="ECO:0000256" key="3">
    <source>
        <dbReference type="ARBA" id="ARBA00010043"/>
    </source>
</evidence>
<feature type="region of interest" description="Disordered" evidence="13">
    <location>
        <begin position="51"/>
        <end position="73"/>
    </location>
</feature>
<dbReference type="GO" id="GO:0003729">
    <property type="term" value="F:mRNA binding"/>
    <property type="evidence" value="ECO:0007669"/>
    <property type="project" value="TreeGrafter"/>
</dbReference>
<dbReference type="AlphaFoldDB" id="A0A4Y7NNY9"/>
<feature type="zinc finger region" description="C3H1-type" evidence="12">
    <location>
        <begin position="98"/>
        <end position="125"/>
    </location>
</feature>
<keyword evidence="11" id="KW-0539">Nucleus</keyword>
<feature type="domain" description="C3H1-type" evidence="14">
    <location>
        <begin position="98"/>
        <end position="125"/>
    </location>
</feature>
<comment type="subcellular location">
    <subcellularLocation>
        <location evidence="2">Cytoplasm</location>
    </subcellularLocation>
    <subcellularLocation>
        <location evidence="1">Nucleus</location>
    </subcellularLocation>
</comment>
<evidence type="ECO:0000256" key="1">
    <source>
        <dbReference type="ARBA" id="ARBA00004123"/>
    </source>
</evidence>